<organism evidence="1 2">
    <name type="scientific">Pseudaminobacter soli</name>
    <name type="common">ex Zhang et al. 2022</name>
    <dbReference type="NCBI Taxonomy" id="2831468"/>
    <lineage>
        <taxon>Bacteria</taxon>
        <taxon>Pseudomonadati</taxon>
        <taxon>Pseudomonadota</taxon>
        <taxon>Alphaproteobacteria</taxon>
        <taxon>Hyphomicrobiales</taxon>
        <taxon>Phyllobacteriaceae</taxon>
        <taxon>Pseudaminobacter</taxon>
    </lineage>
</organism>
<protein>
    <submittedName>
        <fullName evidence="1">Glycosyltransferase</fullName>
        <ecNumber evidence="1">2.4.-.-</ecNumber>
    </submittedName>
</protein>
<evidence type="ECO:0000313" key="2">
    <source>
        <dbReference type="Proteomes" id="UP000680348"/>
    </source>
</evidence>
<dbReference type="RefSeq" id="WP_188254070.1">
    <property type="nucleotide sequence ID" value="NZ_JABVCF010000003.1"/>
</dbReference>
<keyword evidence="1" id="KW-0328">Glycosyltransferase</keyword>
<dbReference type="EC" id="2.4.-.-" evidence="1"/>
<evidence type="ECO:0000313" key="1">
    <source>
        <dbReference type="EMBL" id="MBS3648525.1"/>
    </source>
</evidence>
<dbReference type="Pfam" id="PF13692">
    <property type="entry name" value="Glyco_trans_1_4"/>
    <property type="match status" value="1"/>
</dbReference>
<sequence>MIAVRFLDAEGTILDPACEGLSISEGTRLGRYFYPLQILKRGAFSKEFSIDAPVAMLEIEILLWRPQTTAKYTLEDLKFLSTRFDRRFADPPDTLPEGSSYAWALSEIAAASREGGLAALDIGAHGDQAHVTTRHLVQALLPDGRVDCVRVAQELRPDFRMLTPGAQVLAGDLGQLPRQRQYHLVSLYPHAYNWSTIASALEAIEPLLYDSGYLIVGLASNLSGQPEHFRKQLQSQSGSTELSLHTVSEILKESPFEPVGLVAAIDREHDLDPIQWVIARKKRVFLLVRDTPGLVDSIARSAWADAAVAVEPILRKSTSHSQLAAYLGQYAHQFAETAKIAGEEGRQDAVLPCRMAAAMLKPESEAYSVELLSALRSAGEYEFAERFCQAALKRLPGSWSLRMQEALLQAATDRGLEASFTVMEYIRAMPRFNGSMRRSITVVMRGFAHECQRAGVVTPHPQPLLLPEVALAYNAEVEKNAQRWYESPLTKLLAFDNIQRAADRRAARATRHAQGRAAPRRRTRILFLSGGNWKFVINILKYFENHDTGFDVRTYDFSSTEESLAKDHLHEIFAPVSLGLDPYEVWRRTVESDATLGELVEWSDLVFCEWAGSHAIWLSRFLPADKRLLVRLHSYEAFSQWPFFLNYGGIDGMLFVAGHIRSFADKQFRMLEHGFPTAVLPNFNDMSSFARPKAPSARRTLGMVGYSNMNKDPIFAVRVLEQLRRRDASWRLKLVGHPWNEAALDGAELAYYREFKALVAEHKLEDAIVFSGYSKDIPAVLEGVGFILSCSWREGTHEALLEGMATGAVPVLRRWPMVSPFGAPESTYPRLECFETVDQAVEIVTSHAGEREFAEASRRAIAYAMGNFDETAVFPRFAEFLNLVADRTGIEEGTRNA</sequence>
<name>A0A942E0T6_9HYPH</name>
<proteinExistence type="predicted"/>
<dbReference type="Gene3D" id="3.40.50.2000">
    <property type="entry name" value="Glycogen Phosphorylase B"/>
    <property type="match status" value="1"/>
</dbReference>
<accession>A0A942E0T6</accession>
<dbReference type="EMBL" id="JAGWCR010000003">
    <property type="protein sequence ID" value="MBS3648525.1"/>
    <property type="molecule type" value="Genomic_DNA"/>
</dbReference>
<dbReference type="GO" id="GO:0016757">
    <property type="term" value="F:glycosyltransferase activity"/>
    <property type="evidence" value="ECO:0007669"/>
    <property type="project" value="UniProtKB-KW"/>
</dbReference>
<dbReference type="SUPFAM" id="SSF53756">
    <property type="entry name" value="UDP-Glycosyltransferase/glycogen phosphorylase"/>
    <property type="match status" value="1"/>
</dbReference>
<reference evidence="1" key="1">
    <citation type="submission" date="2021-04" db="EMBL/GenBank/DDBJ databases">
        <title>Pseudaminobacter soli sp. nov., isolated from paddy soil contaminated by heavy metals.</title>
        <authorList>
            <person name="Zhang K."/>
        </authorList>
    </citation>
    <scope>NUCLEOTIDE SEQUENCE</scope>
    <source>
        <strain evidence="1">19-2017</strain>
    </source>
</reference>
<keyword evidence="1" id="KW-0808">Transferase</keyword>
<keyword evidence="2" id="KW-1185">Reference proteome</keyword>
<dbReference type="AlphaFoldDB" id="A0A942E0T6"/>
<comment type="caution">
    <text evidence="1">The sequence shown here is derived from an EMBL/GenBank/DDBJ whole genome shotgun (WGS) entry which is preliminary data.</text>
</comment>
<dbReference type="Proteomes" id="UP000680348">
    <property type="component" value="Unassembled WGS sequence"/>
</dbReference>
<gene>
    <name evidence="1" type="ORF">KEU06_07775</name>
</gene>